<keyword evidence="1" id="KW-1133">Transmembrane helix</keyword>
<gene>
    <name evidence="2" type="ORF">HDF08_002440</name>
</gene>
<organism evidence="2 3">
    <name type="scientific">Tunturiibacter lichenicola</name>
    <dbReference type="NCBI Taxonomy" id="2051959"/>
    <lineage>
        <taxon>Bacteria</taxon>
        <taxon>Pseudomonadati</taxon>
        <taxon>Acidobacteriota</taxon>
        <taxon>Terriglobia</taxon>
        <taxon>Terriglobales</taxon>
        <taxon>Acidobacteriaceae</taxon>
        <taxon>Tunturiibacter</taxon>
    </lineage>
</organism>
<keyword evidence="1" id="KW-0812">Transmembrane</keyword>
<evidence type="ECO:0000313" key="3">
    <source>
        <dbReference type="Proteomes" id="UP000564385"/>
    </source>
</evidence>
<accession>A0A852VBW7</accession>
<name>A0A852VBW7_9BACT</name>
<proteinExistence type="predicted"/>
<sequence length="48" mass="5158">MIGPAGRAAYAAGGHFVTCITLRVALPMVAVMIVSDHREDISFSGRRR</sequence>
<evidence type="ECO:0000256" key="1">
    <source>
        <dbReference type="SAM" id="Phobius"/>
    </source>
</evidence>
<dbReference type="AlphaFoldDB" id="A0A852VBW7"/>
<reference evidence="2 3" key="1">
    <citation type="submission" date="2020-07" db="EMBL/GenBank/DDBJ databases">
        <title>Genomic Encyclopedia of Type Strains, Phase IV (KMG-V): Genome sequencing to study the core and pangenomes of soil and plant-associated prokaryotes.</title>
        <authorList>
            <person name="Whitman W."/>
        </authorList>
    </citation>
    <scope>NUCLEOTIDE SEQUENCE [LARGE SCALE GENOMIC DNA]</scope>
    <source>
        <strain evidence="2 3">M8UP22</strain>
    </source>
</reference>
<keyword evidence="1" id="KW-0472">Membrane</keyword>
<evidence type="ECO:0000313" key="2">
    <source>
        <dbReference type="EMBL" id="NYF90373.1"/>
    </source>
</evidence>
<dbReference type="EMBL" id="JACCCU010000001">
    <property type="protein sequence ID" value="NYF90373.1"/>
    <property type="molecule type" value="Genomic_DNA"/>
</dbReference>
<protein>
    <submittedName>
        <fullName evidence="2">Uncharacterized protein</fullName>
    </submittedName>
</protein>
<comment type="caution">
    <text evidence="2">The sequence shown here is derived from an EMBL/GenBank/DDBJ whole genome shotgun (WGS) entry which is preliminary data.</text>
</comment>
<feature type="transmembrane region" description="Helical" evidence="1">
    <location>
        <begin position="12"/>
        <end position="34"/>
    </location>
</feature>
<dbReference type="Proteomes" id="UP000564385">
    <property type="component" value="Unassembled WGS sequence"/>
</dbReference>